<evidence type="ECO:0000313" key="2">
    <source>
        <dbReference type="EMBL" id="KAG2203485.1"/>
    </source>
</evidence>
<dbReference type="Proteomes" id="UP000603453">
    <property type="component" value="Unassembled WGS sequence"/>
</dbReference>
<comment type="caution">
    <text evidence="2">The sequence shown here is derived from an EMBL/GenBank/DDBJ whole genome shotgun (WGS) entry which is preliminary data.</text>
</comment>
<proteinExistence type="predicted"/>
<evidence type="ECO:0000256" key="1">
    <source>
        <dbReference type="SAM" id="SignalP"/>
    </source>
</evidence>
<dbReference type="AlphaFoldDB" id="A0A8H7R424"/>
<dbReference type="OrthoDB" id="10528901at2759"/>
<name>A0A8H7R424_9FUNG</name>
<sequence length="78" mass="8798">MRFSLIFIVACLMTFCCASKFEEIDQHIVNMTLQHDFTDESTTSLKQRFVLDSSSTTPISTDPILALVIFVALSSIMF</sequence>
<keyword evidence="3" id="KW-1185">Reference proteome</keyword>
<dbReference type="EMBL" id="JAEPRD010000051">
    <property type="protein sequence ID" value="KAG2203485.1"/>
    <property type="molecule type" value="Genomic_DNA"/>
</dbReference>
<organism evidence="2 3">
    <name type="scientific">Mucor saturninus</name>
    <dbReference type="NCBI Taxonomy" id="64648"/>
    <lineage>
        <taxon>Eukaryota</taxon>
        <taxon>Fungi</taxon>
        <taxon>Fungi incertae sedis</taxon>
        <taxon>Mucoromycota</taxon>
        <taxon>Mucoromycotina</taxon>
        <taxon>Mucoromycetes</taxon>
        <taxon>Mucorales</taxon>
        <taxon>Mucorineae</taxon>
        <taxon>Mucoraceae</taxon>
        <taxon>Mucor</taxon>
    </lineage>
</organism>
<feature type="chain" id="PRO_5034355238" evidence="1">
    <location>
        <begin position="19"/>
        <end position="78"/>
    </location>
</feature>
<feature type="signal peptide" evidence="1">
    <location>
        <begin position="1"/>
        <end position="18"/>
    </location>
</feature>
<keyword evidence="1" id="KW-0732">Signal</keyword>
<gene>
    <name evidence="2" type="ORF">INT47_008212</name>
</gene>
<accession>A0A8H7R424</accession>
<reference evidence="2" key="1">
    <citation type="submission" date="2020-12" db="EMBL/GenBank/DDBJ databases">
        <title>Metabolic potential, ecology and presence of endohyphal bacteria is reflected in genomic diversity of Mucoromycotina.</title>
        <authorList>
            <person name="Muszewska A."/>
            <person name="Okrasinska A."/>
            <person name="Steczkiewicz K."/>
            <person name="Drgas O."/>
            <person name="Orlowska M."/>
            <person name="Perlinska-Lenart U."/>
            <person name="Aleksandrzak-Piekarczyk T."/>
            <person name="Szatraj K."/>
            <person name="Zielenkiewicz U."/>
            <person name="Pilsyk S."/>
            <person name="Malc E."/>
            <person name="Mieczkowski P."/>
            <person name="Kruszewska J.S."/>
            <person name="Biernat P."/>
            <person name="Pawlowska J."/>
        </authorList>
    </citation>
    <scope>NUCLEOTIDE SEQUENCE</scope>
    <source>
        <strain evidence="2">WA0000017839</strain>
    </source>
</reference>
<evidence type="ECO:0000313" key="3">
    <source>
        <dbReference type="Proteomes" id="UP000603453"/>
    </source>
</evidence>
<protein>
    <submittedName>
        <fullName evidence="2">Uncharacterized protein</fullName>
    </submittedName>
</protein>